<dbReference type="EMBL" id="QBIY01012845">
    <property type="protein sequence ID" value="RXN15528.1"/>
    <property type="molecule type" value="Genomic_DNA"/>
</dbReference>
<feature type="transmembrane region" description="Helical" evidence="1">
    <location>
        <begin position="124"/>
        <end position="140"/>
    </location>
</feature>
<dbReference type="GO" id="GO:0045332">
    <property type="term" value="P:phospholipid translocation"/>
    <property type="evidence" value="ECO:0007669"/>
    <property type="project" value="TreeGrafter"/>
</dbReference>
<dbReference type="AlphaFoldDB" id="A0A498M3V7"/>
<evidence type="ECO:0000259" key="2">
    <source>
        <dbReference type="Pfam" id="PF16209"/>
    </source>
</evidence>
<dbReference type="PANTHER" id="PTHR24092:SF84">
    <property type="entry name" value="PHOSPHOLIPID-TRANSPORTING ATPASE VD"/>
    <property type="match status" value="1"/>
</dbReference>
<dbReference type="SUPFAM" id="SSF81665">
    <property type="entry name" value="Calcium ATPase, transmembrane domain M"/>
    <property type="match status" value="1"/>
</dbReference>
<keyword evidence="1" id="KW-0472">Membrane</keyword>
<dbReference type="EMBL" id="QBIY01013358">
    <property type="protein sequence ID" value="RXN06774.1"/>
    <property type="molecule type" value="Genomic_DNA"/>
</dbReference>
<dbReference type="PANTHER" id="PTHR24092">
    <property type="entry name" value="PROBABLE PHOSPHOLIPID-TRANSPORTING ATPASE"/>
    <property type="match status" value="1"/>
</dbReference>
<keyword evidence="1" id="KW-1133">Transmembrane helix</keyword>
<reference evidence="4 5" key="1">
    <citation type="submission" date="2018-03" db="EMBL/GenBank/DDBJ databases">
        <title>Draft genome sequence of Rohu Carp (Labeo rohita).</title>
        <authorList>
            <person name="Das P."/>
            <person name="Kushwaha B."/>
            <person name="Joshi C.G."/>
            <person name="Kumar D."/>
            <person name="Nagpure N.S."/>
            <person name="Sahoo L."/>
            <person name="Das S.P."/>
            <person name="Bit A."/>
            <person name="Patnaik S."/>
            <person name="Meher P.K."/>
            <person name="Jayasankar P."/>
            <person name="Koringa P.G."/>
            <person name="Patel N.V."/>
            <person name="Hinsu A.T."/>
            <person name="Kumar R."/>
            <person name="Pandey M."/>
            <person name="Agarwal S."/>
            <person name="Srivastava S."/>
            <person name="Singh M."/>
            <person name="Iquebal M.A."/>
            <person name="Jaiswal S."/>
            <person name="Angadi U.B."/>
            <person name="Kumar N."/>
            <person name="Raza M."/>
            <person name="Shah T.M."/>
            <person name="Rai A."/>
            <person name="Jena J.K."/>
        </authorList>
    </citation>
    <scope>NUCLEOTIDE SEQUENCE [LARGE SCALE GENOMIC DNA]</scope>
    <source>
        <strain evidence="4">DASCIFA01</strain>
        <tissue evidence="4">Testis</tissue>
    </source>
</reference>
<name>A0A498M3V7_LABRO</name>
<protein>
    <submittedName>
        <fullName evidence="4">Putative phospholipid-transporting ATPase VD isoform X1</fullName>
    </submittedName>
</protein>
<proteinExistence type="predicted"/>
<keyword evidence="1" id="KW-0812">Transmembrane</keyword>
<feature type="transmembrane region" description="Helical" evidence="1">
    <location>
        <begin position="152"/>
        <end position="172"/>
    </location>
</feature>
<gene>
    <name evidence="4" type="ORF">ROHU_028022</name>
    <name evidence="3" type="ORF">ROHU_032675</name>
</gene>
<comment type="caution">
    <text evidence="4">The sequence shown here is derived from an EMBL/GenBank/DDBJ whole genome shotgun (WGS) entry which is preliminary data.</text>
</comment>
<dbReference type="STRING" id="84645.A0A498M3V7"/>
<dbReference type="GO" id="GO:0140326">
    <property type="term" value="F:ATPase-coupled intramembrane lipid transporter activity"/>
    <property type="evidence" value="ECO:0007669"/>
    <property type="project" value="TreeGrafter"/>
</dbReference>
<evidence type="ECO:0000256" key="1">
    <source>
        <dbReference type="SAM" id="Phobius"/>
    </source>
</evidence>
<dbReference type="InterPro" id="IPR032631">
    <property type="entry name" value="P-type_ATPase_N"/>
</dbReference>
<organism evidence="4 5">
    <name type="scientific">Labeo rohita</name>
    <name type="common">Indian major carp</name>
    <name type="synonym">Cyprinus rohita</name>
    <dbReference type="NCBI Taxonomy" id="84645"/>
    <lineage>
        <taxon>Eukaryota</taxon>
        <taxon>Metazoa</taxon>
        <taxon>Chordata</taxon>
        <taxon>Craniata</taxon>
        <taxon>Vertebrata</taxon>
        <taxon>Euteleostomi</taxon>
        <taxon>Actinopterygii</taxon>
        <taxon>Neopterygii</taxon>
        <taxon>Teleostei</taxon>
        <taxon>Ostariophysi</taxon>
        <taxon>Cypriniformes</taxon>
        <taxon>Cyprinidae</taxon>
        <taxon>Labeoninae</taxon>
        <taxon>Labeonini</taxon>
        <taxon>Labeo</taxon>
    </lineage>
</organism>
<sequence length="178" mass="20978">MERLYWVRHRCLQLISTDRRRGWYSPPSSLPPKSSLDTQDPLVQRLSGKRRVVVSRCGPLQAEYHNFSKGFQNNSIRTTKYTLISFIPMNLFQQFHRAANLYFLFLVLLNWVPVVEAFQKEITMIPLGVVLTVIAFKDAMEDYRRYCYDKRINNTLTHIYSGSVFIPVNMMWSTVMIM</sequence>
<keyword evidence="5" id="KW-1185">Reference proteome</keyword>
<evidence type="ECO:0000313" key="4">
    <source>
        <dbReference type="EMBL" id="RXN15528.1"/>
    </source>
</evidence>
<evidence type="ECO:0000313" key="5">
    <source>
        <dbReference type="Proteomes" id="UP000290572"/>
    </source>
</evidence>
<dbReference type="Proteomes" id="UP000290572">
    <property type="component" value="Unassembled WGS sequence"/>
</dbReference>
<evidence type="ECO:0000313" key="3">
    <source>
        <dbReference type="EMBL" id="RXN06774.1"/>
    </source>
</evidence>
<feature type="domain" description="P-type ATPase N-terminal" evidence="2">
    <location>
        <begin position="64"/>
        <end position="123"/>
    </location>
</feature>
<feature type="transmembrane region" description="Helical" evidence="1">
    <location>
        <begin position="99"/>
        <end position="118"/>
    </location>
</feature>
<accession>A0A498M3V7</accession>
<dbReference type="GO" id="GO:0005886">
    <property type="term" value="C:plasma membrane"/>
    <property type="evidence" value="ECO:0007669"/>
    <property type="project" value="TreeGrafter"/>
</dbReference>
<dbReference type="Pfam" id="PF16209">
    <property type="entry name" value="PhoLip_ATPase_N"/>
    <property type="match status" value="1"/>
</dbReference>
<dbReference type="InterPro" id="IPR023298">
    <property type="entry name" value="ATPase_P-typ_TM_dom_sf"/>
</dbReference>